<evidence type="ECO:0000256" key="1">
    <source>
        <dbReference type="ARBA" id="ARBA00022692"/>
    </source>
</evidence>
<keyword evidence="3 4" id="KW-0472">Membrane</keyword>
<gene>
    <name evidence="6" type="ORF">CR159_11250</name>
</gene>
<protein>
    <submittedName>
        <fullName evidence="6">MFS transporter</fullName>
    </submittedName>
</protein>
<dbReference type="PANTHER" id="PTHR23527">
    <property type="entry name" value="BLL3282 PROTEIN"/>
    <property type="match status" value="1"/>
</dbReference>
<keyword evidence="7" id="KW-1185">Reference proteome</keyword>
<dbReference type="InterPro" id="IPR011701">
    <property type="entry name" value="MFS"/>
</dbReference>
<feature type="transmembrane region" description="Helical" evidence="4">
    <location>
        <begin position="356"/>
        <end position="375"/>
    </location>
</feature>
<feature type="transmembrane region" description="Helical" evidence="4">
    <location>
        <begin position="382"/>
        <end position="398"/>
    </location>
</feature>
<dbReference type="EMBL" id="PDNW01000008">
    <property type="protein sequence ID" value="PLC49856.1"/>
    <property type="molecule type" value="Genomic_DNA"/>
</dbReference>
<dbReference type="AlphaFoldDB" id="A0A2N4U4B4"/>
<accession>A0A2N4U4B4</accession>
<dbReference type="PANTHER" id="PTHR23527:SF1">
    <property type="entry name" value="BLL3282 PROTEIN"/>
    <property type="match status" value="1"/>
</dbReference>
<organism evidence="6 7">
    <name type="scientific">Pollutimonas subterranea</name>
    <dbReference type="NCBI Taxonomy" id="2045210"/>
    <lineage>
        <taxon>Bacteria</taxon>
        <taxon>Pseudomonadati</taxon>
        <taxon>Pseudomonadota</taxon>
        <taxon>Betaproteobacteria</taxon>
        <taxon>Burkholderiales</taxon>
        <taxon>Alcaligenaceae</taxon>
        <taxon>Pollutimonas</taxon>
    </lineage>
</organism>
<dbReference type="SUPFAM" id="SSF103473">
    <property type="entry name" value="MFS general substrate transporter"/>
    <property type="match status" value="1"/>
</dbReference>
<dbReference type="Gene3D" id="1.20.1250.20">
    <property type="entry name" value="MFS general substrate transporter like domains"/>
    <property type="match status" value="2"/>
</dbReference>
<dbReference type="InterPro" id="IPR036259">
    <property type="entry name" value="MFS_trans_sf"/>
</dbReference>
<evidence type="ECO:0000313" key="6">
    <source>
        <dbReference type="EMBL" id="PLC49856.1"/>
    </source>
</evidence>
<proteinExistence type="predicted"/>
<dbReference type="PROSITE" id="PS50850">
    <property type="entry name" value="MFS"/>
    <property type="match status" value="1"/>
</dbReference>
<dbReference type="GO" id="GO:0022857">
    <property type="term" value="F:transmembrane transporter activity"/>
    <property type="evidence" value="ECO:0007669"/>
    <property type="project" value="InterPro"/>
</dbReference>
<dbReference type="RefSeq" id="WP_102074048.1">
    <property type="nucleotide sequence ID" value="NZ_PDNW01000008.1"/>
</dbReference>
<dbReference type="InterPro" id="IPR052952">
    <property type="entry name" value="MFS-Transporter"/>
</dbReference>
<evidence type="ECO:0000256" key="4">
    <source>
        <dbReference type="SAM" id="Phobius"/>
    </source>
</evidence>
<feature type="transmembrane region" description="Helical" evidence="4">
    <location>
        <begin position="282"/>
        <end position="306"/>
    </location>
</feature>
<evidence type="ECO:0000256" key="2">
    <source>
        <dbReference type="ARBA" id="ARBA00022989"/>
    </source>
</evidence>
<sequence length="404" mass="42299">MTKAVPGWLVPIAAIFVLQTTSSFLARFIPIIAPAVSEEFRWDGSSIGYLTAANSLGGLAILIGGSTLLKQVGGMRTLQLSLVLGAASMAFFLHSSLGIALVACFIMGLSNGAANPAGSEVLQRYSPPGKRNLIFSIKQAGVPLGGVIAGLIIPAMVAPAGWRVALFVCALLVIVPTLATWRISARLDEAPKSGRWRISMPNLQSLHKLRVPLQSLLDNPGLWRMSIVGSLFAVSQTCWFTFTVIYLIDALGFSLGLAGVVFAVMQAGGVIGRIALGWLSDYLGSATASLSVAAILSATTTVLLGLSGPEWPIWTIIVLAFVAGCSAASWNGVQIAEVARRSPPGMISETAAGSSILVNVVNMLVPTAFAAFVAFSGRYDHAFGFAGACTLLVLVFLPRDKPVQ</sequence>
<feature type="transmembrane region" description="Helical" evidence="4">
    <location>
        <begin position="313"/>
        <end position="336"/>
    </location>
</feature>
<dbReference type="InterPro" id="IPR020846">
    <property type="entry name" value="MFS_dom"/>
</dbReference>
<name>A0A2N4U4B4_9BURK</name>
<dbReference type="Pfam" id="PF07690">
    <property type="entry name" value="MFS_1"/>
    <property type="match status" value="1"/>
</dbReference>
<comment type="caution">
    <text evidence="6">The sequence shown here is derived from an EMBL/GenBank/DDBJ whole genome shotgun (WGS) entry which is preliminary data.</text>
</comment>
<evidence type="ECO:0000313" key="7">
    <source>
        <dbReference type="Proteomes" id="UP000234190"/>
    </source>
</evidence>
<evidence type="ECO:0000259" key="5">
    <source>
        <dbReference type="PROSITE" id="PS50850"/>
    </source>
</evidence>
<feature type="domain" description="Major facilitator superfamily (MFS) profile" evidence="5">
    <location>
        <begin position="7"/>
        <end position="404"/>
    </location>
</feature>
<feature type="transmembrane region" description="Helical" evidence="4">
    <location>
        <begin position="133"/>
        <end position="157"/>
    </location>
</feature>
<dbReference type="OrthoDB" id="8724598at2"/>
<dbReference type="Proteomes" id="UP000234190">
    <property type="component" value="Unassembled WGS sequence"/>
</dbReference>
<reference evidence="6 7" key="1">
    <citation type="submission" date="2017-10" db="EMBL/GenBank/DDBJ databases">
        <title>Two draft genome sequences of Pusillimonas sp. strains isolated from a nitrate- and radionuclide-contaminated groundwater in Russia.</title>
        <authorList>
            <person name="Grouzdev D.S."/>
            <person name="Tourova T.P."/>
            <person name="Goeva M.A."/>
            <person name="Babich T.L."/>
            <person name="Sokolova D.S."/>
            <person name="Abdullin R."/>
            <person name="Poltaraus A.B."/>
            <person name="Toshchakov S.V."/>
            <person name="Nazina T.N."/>
        </authorList>
    </citation>
    <scope>NUCLEOTIDE SEQUENCE [LARGE SCALE GENOMIC DNA]</scope>
    <source>
        <strain evidence="6 7">JR1/69-3-13</strain>
    </source>
</reference>
<evidence type="ECO:0000256" key="3">
    <source>
        <dbReference type="ARBA" id="ARBA00023136"/>
    </source>
</evidence>
<keyword evidence="2 4" id="KW-1133">Transmembrane helix</keyword>
<keyword evidence="1 4" id="KW-0812">Transmembrane</keyword>
<feature type="transmembrane region" description="Helical" evidence="4">
    <location>
        <begin position="81"/>
        <end position="109"/>
    </location>
</feature>
<feature type="transmembrane region" description="Helical" evidence="4">
    <location>
        <begin position="47"/>
        <end position="69"/>
    </location>
</feature>
<feature type="transmembrane region" description="Helical" evidence="4">
    <location>
        <begin position="164"/>
        <end position="183"/>
    </location>
</feature>